<organism evidence="10">
    <name type="scientific">Chaetoceros debilis</name>
    <dbReference type="NCBI Taxonomy" id="122233"/>
    <lineage>
        <taxon>Eukaryota</taxon>
        <taxon>Sar</taxon>
        <taxon>Stramenopiles</taxon>
        <taxon>Ochrophyta</taxon>
        <taxon>Bacillariophyta</taxon>
        <taxon>Coscinodiscophyceae</taxon>
        <taxon>Chaetocerotophycidae</taxon>
        <taxon>Chaetocerotales</taxon>
        <taxon>Chaetocerotaceae</taxon>
        <taxon>Chaetoceros</taxon>
    </lineage>
</organism>
<evidence type="ECO:0000256" key="6">
    <source>
        <dbReference type="ARBA" id="ARBA00022640"/>
    </source>
</evidence>
<dbReference type="GO" id="GO:0009507">
    <property type="term" value="C:chloroplast"/>
    <property type="evidence" value="ECO:0007669"/>
    <property type="project" value="UniProtKB-SubCell"/>
</dbReference>
<sequence>MNYFILSLLALSAELQCHVNAFSVSPSNTRTFQLTAATIDDGDTWQGEGEKLPVYSKSIPFLRRPKHLDGSLAGDVSFDPLGFATSKEQLIEYREAEIKHSRLAMLAAVGWPISELLDRSIAFKFDLEPILDVNNRVPSLFNGGLEKVSPVWWGFCFGLAASIDLYGVQRARTLDPSTYSPGDLNFDPMGLYPKDQKGRRQMQLAEIKHGRLAMLAVTAFAVQEYVSSIGIIDETPIFFRPFSTVESVLETIANSSV</sequence>
<accession>A0A7S3Q0H1</accession>
<feature type="binding site" evidence="8">
    <location>
        <position position="100"/>
    </location>
    <ligand>
        <name>chlorophyll a</name>
        <dbReference type="ChEBI" id="CHEBI:58416"/>
        <label>1</label>
    </ligand>
</feature>
<keyword evidence="7" id="KW-0437">Light-harvesting polypeptide</keyword>
<evidence type="ECO:0000313" key="10">
    <source>
        <dbReference type="EMBL" id="CAE0461151.1"/>
    </source>
</evidence>
<dbReference type="InterPro" id="IPR001344">
    <property type="entry name" value="Chloro_AB-bd_pln"/>
</dbReference>
<dbReference type="EMBL" id="HBIO01007913">
    <property type="protein sequence ID" value="CAE0461151.1"/>
    <property type="molecule type" value="Transcribed_RNA"/>
</dbReference>
<comment type="similarity">
    <text evidence="3">Belongs to the fucoxanthin chlorophyll protein family.</text>
</comment>
<evidence type="ECO:0000256" key="7">
    <source>
        <dbReference type="ARBA" id="ARBA00023243"/>
    </source>
</evidence>
<evidence type="ECO:0000256" key="5">
    <source>
        <dbReference type="ARBA" id="ARBA00022531"/>
    </source>
</evidence>
<name>A0A7S3Q0H1_9STRA</name>
<feature type="binding site" evidence="8">
    <location>
        <position position="211"/>
    </location>
    <ligand>
        <name>chlorophyll a</name>
        <dbReference type="ChEBI" id="CHEBI:58416"/>
        <label>1</label>
    </ligand>
</feature>
<dbReference type="SUPFAM" id="SSF103511">
    <property type="entry name" value="Chlorophyll a-b binding protein"/>
    <property type="match status" value="1"/>
</dbReference>
<reference evidence="10" key="1">
    <citation type="submission" date="2021-01" db="EMBL/GenBank/DDBJ databases">
        <authorList>
            <person name="Corre E."/>
            <person name="Pelletier E."/>
            <person name="Niang G."/>
            <person name="Scheremetjew M."/>
            <person name="Finn R."/>
            <person name="Kale V."/>
            <person name="Holt S."/>
            <person name="Cochrane G."/>
            <person name="Meng A."/>
            <person name="Brown T."/>
            <person name="Cohen L."/>
        </authorList>
    </citation>
    <scope>NUCLEOTIDE SEQUENCE</scope>
    <source>
        <strain evidence="10">MM31A-1</strain>
    </source>
</reference>
<dbReference type="PANTHER" id="PTHR21649">
    <property type="entry name" value="CHLOROPHYLL A/B BINDING PROTEIN"/>
    <property type="match status" value="1"/>
</dbReference>
<keyword evidence="5" id="KW-0602">Photosynthesis</keyword>
<keyword evidence="8" id="KW-0148">Chlorophyll</keyword>
<feature type="chain" id="PRO_5031426667" description="Plastid light harvesting protein" evidence="9">
    <location>
        <begin position="22"/>
        <end position="257"/>
    </location>
</feature>
<feature type="binding site" evidence="8">
    <location>
        <position position="140"/>
    </location>
    <ligand>
        <name>chlorophyll a</name>
        <dbReference type="ChEBI" id="CHEBI:58416"/>
        <label>3</label>
    </ligand>
</feature>
<comment type="subcellular location">
    <subcellularLocation>
        <location evidence="2">Plastid</location>
        <location evidence="2">Chloroplast</location>
    </subcellularLocation>
</comment>
<evidence type="ECO:0000256" key="2">
    <source>
        <dbReference type="ARBA" id="ARBA00004229"/>
    </source>
</evidence>
<keyword evidence="9" id="KW-0732">Signal</keyword>
<feature type="binding site" description="axial binding residue" evidence="8">
    <location>
        <position position="102"/>
    </location>
    <ligand>
        <name>chlorophyll a</name>
        <dbReference type="ChEBI" id="CHEBI:58416"/>
        <label>1</label>
    </ligand>
    <ligandPart>
        <name>Mg</name>
        <dbReference type="ChEBI" id="CHEBI:25107"/>
    </ligandPart>
</feature>
<feature type="binding site" evidence="8">
    <location>
        <position position="223"/>
    </location>
    <ligand>
        <name>chlorophyll a</name>
        <dbReference type="ChEBI" id="CHEBI:58416"/>
        <label>1</label>
    </ligand>
</feature>
<feature type="signal peptide" evidence="9">
    <location>
        <begin position="1"/>
        <end position="21"/>
    </location>
</feature>
<dbReference type="InterPro" id="IPR022796">
    <property type="entry name" value="Chloroa_b-bind"/>
</dbReference>
<dbReference type="Gene3D" id="1.10.3460.10">
    <property type="entry name" value="Chlorophyll a/b binding protein domain"/>
    <property type="match status" value="1"/>
</dbReference>
<dbReference type="GO" id="GO:0009765">
    <property type="term" value="P:photosynthesis, light harvesting"/>
    <property type="evidence" value="ECO:0007669"/>
    <property type="project" value="InterPro"/>
</dbReference>
<evidence type="ECO:0000256" key="1">
    <source>
        <dbReference type="ARBA" id="ARBA00004022"/>
    </source>
</evidence>
<proteinExistence type="inferred from homology"/>
<evidence type="ECO:0008006" key="11">
    <source>
        <dbReference type="Google" id="ProtNLM"/>
    </source>
</evidence>
<feature type="binding site" description="axial binding residue" evidence="8">
    <location>
        <position position="174"/>
    </location>
    <ligand>
        <name>chlorophyll b</name>
        <dbReference type="ChEBI" id="CHEBI:61721"/>
        <label>1</label>
    </ligand>
    <ligandPart>
        <name>Mg</name>
        <dbReference type="ChEBI" id="CHEBI:25107"/>
    </ligandPart>
</feature>
<evidence type="ECO:0000256" key="4">
    <source>
        <dbReference type="ARBA" id="ARBA00022528"/>
    </source>
</evidence>
<keyword evidence="6" id="KW-0934">Plastid</keyword>
<dbReference type="GO" id="GO:0016020">
    <property type="term" value="C:membrane"/>
    <property type="evidence" value="ECO:0007669"/>
    <property type="project" value="InterPro"/>
</dbReference>
<keyword evidence="4" id="KW-0150">Chloroplast</keyword>
<dbReference type="GO" id="GO:0030076">
    <property type="term" value="C:light-harvesting complex"/>
    <property type="evidence" value="ECO:0007669"/>
    <property type="project" value="UniProtKB-KW"/>
</dbReference>
<feature type="binding site" evidence="8">
    <location>
        <position position="97"/>
    </location>
    <ligand>
        <name>chlorophyll a</name>
        <dbReference type="ChEBI" id="CHEBI:58416"/>
        <label>1</label>
    </ligand>
</feature>
<dbReference type="GO" id="GO:0016168">
    <property type="term" value="F:chlorophyll binding"/>
    <property type="evidence" value="ECO:0007669"/>
    <property type="project" value="UniProtKB-KW"/>
</dbReference>
<keyword evidence="8" id="KW-0157">Chromophore</keyword>
<protein>
    <recommendedName>
        <fullName evidence="11">Plastid light harvesting protein</fullName>
    </recommendedName>
</protein>
<evidence type="ECO:0000256" key="8">
    <source>
        <dbReference type="PIRSR" id="PIRSR601344-1"/>
    </source>
</evidence>
<dbReference type="Pfam" id="PF00504">
    <property type="entry name" value="Chloroa_b-bind"/>
    <property type="match status" value="1"/>
</dbReference>
<feature type="binding site" evidence="8">
    <location>
        <position position="206"/>
    </location>
    <ligand>
        <name>chlorophyll a</name>
        <dbReference type="ChEBI" id="CHEBI:58416"/>
        <label>1</label>
    </ligand>
</feature>
<evidence type="ECO:0000256" key="3">
    <source>
        <dbReference type="ARBA" id="ARBA00005933"/>
    </source>
</evidence>
<gene>
    <name evidence="10" type="ORF">CDEB00056_LOCUS5992</name>
</gene>
<comment type="function">
    <text evidence="1">The light-harvesting complex (LHC) functions as a light receptor, it captures and delivers excitation energy to photosystems with which it is closely associated. Energy is transferred from the carotenoid and chlorophyll C (or B) to chlorophyll A and the photosynthetic reaction centers where it is used to synthesize ATP and reducing power.</text>
</comment>
<evidence type="ECO:0000256" key="9">
    <source>
        <dbReference type="SAM" id="SignalP"/>
    </source>
</evidence>
<dbReference type="AlphaFoldDB" id="A0A7S3Q0H1"/>